<keyword evidence="4" id="KW-1185">Reference proteome</keyword>
<dbReference type="Proteomes" id="UP001165136">
    <property type="component" value="Unassembled WGS sequence"/>
</dbReference>
<dbReference type="PANTHER" id="PTHR43540:SF7">
    <property type="entry name" value="ISOCHORISMATASE FAMILY PROTEIN YECD"/>
    <property type="match status" value="1"/>
</dbReference>
<dbReference type="EMBL" id="BSTI01000003">
    <property type="protein sequence ID" value="GLY65063.1"/>
    <property type="molecule type" value="Genomic_DNA"/>
</dbReference>
<accession>A0A9W6VBJ9</accession>
<dbReference type="PANTHER" id="PTHR43540">
    <property type="entry name" value="PEROXYUREIDOACRYLATE/UREIDOACRYLATE AMIDOHYDROLASE-RELATED"/>
    <property type="match status" value="1"/>
</dbReference>
<evidence type="ECO:0000256" key="1">
    <source>
        <dbReference type="ARBA" id="ARBA00022801"/>
    </source>
</evidence>
<proteinExistence type="predicted"/>
<gene>
    <name evidence="3" type="ORF">Atai01_16820</name>
</gene>
<comment type="caution">
    <text evidence="3">The sequence shown here is derived from an EMBL/GenBank/DDBJ whole genome shotgun (WGS) entry which is preliminary data.</text>
</comment>
<dbReference type="CDD" id="cd00431">
    <property type="entry name" value="cysteine_hydrolases"/>
    <property type="match status" value="1"/>
</dbReference>
<dbReference type="AlphaFoldDB" id="A0A9W6VBJ9"/>
<organism evidence="3 4">
    <name type="scientific">Amycolatopsis taiwanensis</name>
    <dbReference type="NCBI Taxonomy" id="342230"/>
    <lineage>
        <taxon>Bacteria</taxon>
        <taxon>Bacillati</taxon>
        <taxon>Actinomycetota</taxon>
        <taxon>Actinomycetes</taxon>
        <taxon>Pseudonocardiales</taxon>
        <taxon>Pseudonocardiaceae</taxon>
        <taxon>Amycolatopsis</taxon>
    </lineage>
</organism>
<protein>
    <recommendedName>
        <fullName evidence="2">Isochorismatase-like domain-containing protein</fullName>
    </recommendedName>
</protein>
<sequence length="202" mass="21758">MTQVSRTIDPRRTVLLVMDYQHGILRSLPDADALLSRAASAIETVRCHGAHVAYVRVAFDDEDYERVPPHSPLAPVLASAGKALHSDSPATAVHDRVAPEPGDIVVRKTRVSAFSTTDLDERLRARGVTTIILAGISTSGVVLSTVRDAADRDYRLFVLADATADPDPGIHEFLTGRIFPRQASVITLADLDGLFPAPAKES</sequence>
<evidence type="ECO:0000313" key="3">
    <source>
        <dbReference type="EMBL" id="GLY65063.1"/>
    </source>
</evidence>
<evidence type="ECO:0000259" key="2">
    <source>
        <dbReference type="Pfam" id="PF00857"/>
    </source>
</evidence>
<dbReference type="InterPro" id="IPR000868">
    <property type="entry name" value="Isochorismatase-like_dom"/>
</dbReference>
<dbReference type="InterPro" id="IPR036380">
    <property type="entry name" value="Isochorismatase-like_sf"/>
</dbReference>
<reference evidence="3" key="1">
    <citation type="submission" date="2023-03" db="EMBL/GenBank/DDBJ databases">
        <title>Amycolatopsis taiwanensis NBRC 103393.</title>
        <authorList>
            <person name="Ichikawa N."/>
            <person name="Sato H."/>
            <person name="Tonouchi N."/>
        </authorList>
    </citation>
    <scope>NUCLEOTIDE SEQUENCE</scope>
    <source>
        <strain evidence="3">NBRC 103393</strain>
    </source>
</reference>
<dbReference type="GO" id="GO:0008908">
    <property type="term" value="F:isochorismatase activity"/>
    <property type="evidence" value="ECO:0007669"/>
    <property type="project" value="InterPro"/>
</dbReference>
<name>A0A9W6VBJ9_9PSEU</name>
<dbReference type="Pfam" id="PF00857">
    <property type="entry name" value="Isochorismatase"/>
    <property type="match status" value="1"/>
</dbReference>
<dbReference type="RefSeq" id="WP_043843927.1">
    <property type="nucleotide sequence ID" value="NZ_BSTI01000003.1"/>
</dbReference>
<keyword evidence="1" id="KW-0378">Hydrolase</keyword>
<feature type="domain" description="Isochorismatase-like" evidence="2">
    <location>
        <begin position="13"/>
        <end position="190"/>
    </location>
</feature>
<dbReference type="InterPro" id="IPR016291">
    <property type="entry name" value="Isochorismatase"/>
</dbReference>
<dbReference type="PRINTS" id="PR01398">
    <property type="entry name" value="ISCHRISMTASE"/>
</dbReference>
<dbReference type="InterPro" id="IPR050272">
    <property type="entry name" value="Isochorismatase-like_hydrls"/>
</dbReference>
<dbReference type="SUPFAM" id="SSF52499">
    <property type="entry name" value="Isochorismatase-like hydrolases"/>
    <property type="match status" value="1"/>
</dbReference>
<dbReference type="Gene3D" id="3.40.50.850">
    <property type="entry name" value="Isochorismatase-like"/>
    <property type="match status" value="1"/>
</dbReference>
<evidence type="ECO:0000313" key="4">
    <source>
        <dbReference type="Proteomes" id="UP001165136"/>
    </source>
</evidence>